<protein>
    <submittedName>
        <fullName evidence="2">Uncharacterized protein</fullName>
    </submittedName>
</protein>
<accession>W9YE62</accession>
<reference evidence="2 3" key="1">
    <citation type="submission" date="2013-03" db="EMBL/GenBank/DDBJ databases">
        <title>The Genome Sequence of Capronia coronata CBS 617.96.</title>
        <authorList>
            <consortium name="The Broad Institute Genomics Platform"/>
            <person name="Cuomo C."/>
            <person name="de Hoog S."/>
            <person name="Gorbushina A."/>
            <person name="Walker B."/>
            <person name="Young S.K."/>
            <person name="Zeng Q."/>
            <person name="Gargeya S."/>
            <person name="Fitzgerald M."/>
            <person name="Haas B."/>
            <person name="Abouelleil A."/>
            <person name="Allen A.W."/>
            <person name="Alvarado L."/>
            <person name="Arachchi H.M."/>
            <person name="Berlin A.M."/>
            <person name="Chapman S.B."/>
            <person name="Gainer-Dewar J."/>
            <person name="Goldberg J."/>
            <person name="Griggs A."/>
            <person name="Gujja S."/>
            <person name="Hansen M."/>
            <person name="Howarth C."/>
            <person name="Imamovic A."/>
            <person name="Ireland A."/>
            <person name="Larimer J."/>
            <person name="McCowan C."/>
            <person name="Murphy C."/>
            <person name="Pearson M."/>
            <person name="Poon T.W."/>
            <person name="Priest M."/>
            <person name="Roberts A."/>
            <person name="Saif S."/>
            <person name="Shea T."/>
            <person name="Sisk P."/>
            <person name="Sykes S."/>
            <person name="Wortman J."/>
            <person name="Nusbaum C."/>
            <person name="Birren B."/>
        </authorList>
    </citation>
    <scope>NUCLEOTIDE SEQUENCE [LARGE SCALE GENOMIC DNA]</scope>
    <source>
        <strain evidence="2 3">CBS 617.96</strain>
    </source>
</reference>
<gene>
    <name evidence="2" type="ORF">A1O1_04276</name>
</gene>
<feature type="compositionally biased region" description="Low complexity" evidence="1">
    <location>
        <begin position="16"/>
        <end position="25"/>
    </location>
</feature>
<dbReference type="HOGENOM" id="CLU_1402252_0_0_1"/>
<dbReference type="OrthoDB" id="5381976at2759"/>
<dbReference type="RefSeq" id="XP_007723361.1">
    <property type="nucleotide sequence ID" value="XM_007725171.1"/>
</dbReference>
<organism evidence="2 3">
    <name type="scientific">Capronia coronata CBS 617.96</name>
    <dbReference type="NCBI Taxonomy" id="1182541"/>
    <lineage>
        <taxon>Eukaryota</taxon>
        <taxon>Fungi</taxon>
        <taxon>Dikarya</taxon>
        <taxon>Ascomycota</taxon>
        <taxon>Pezizomycotina</taxon>
        <taxon>Eurotiomycetes</taxon>
        <taxon>Chaetothyriomycetidae</taxon>
        <taxon>Chaetothyriales</taxon>
        <taxon>Herpotrichiellaceae</taxon>
        <taxon>Capronia</taxon>
    </lineage>
</organism>
<dbReference type="GeneID" id="19159160"/>
<evidence type="ECO:0000313" key="2">
    <source>
        <dbReference type="EMBL" id="EXJ91167.1"/>
    </source>
</evidence>
<evidence type="ECO:0000313" key="3">
    <source>
        <dbReference type="Proteomes" id="UP000019484"/>
    </source>
</evidence>
<proteinExistence type="predicted"/>
<dbReference type="AlphaFoldDB" id="W9YE62"/>
<keyword evidence="3" id="KW-1185">Reference proteome</keyword>
<feature type="region of interest" description="Disordered" evidence="1">
    <location>
        <begin position="1"/>
        <end position="25"/>
    </location>
</feature>
<sequence length="194" mass="21886">MPMPSARPMSQACHVPASSSSRPPSVFSAASIDTLVADQSYRGFPSRDAYLTALRDWAESKMYYEGNEQLRGFYGTKTVENYLTGPGSRNTHNRSTNRRTTLAKLHTLPETESATVPEATADQAKPSRLKRVFMEDGLQYIKNAMMQLYSYATALIQRRHKHTVWVLLRSFSAHFTCSQMVSFMSLNDYLAAQQ</sequence>
<dbReference type="Proteomes" id="UP000019484">
    <property type="component" value="Unassembled WGS sequence"/>
</dbReference>
<name>W9YE62_9EURO</name>
<comment type="caution">
    <text evidence="2">The sequence shown here is derived from an EMBL/GenBank/DDBJ whole genome shotgun (WGS) entry which is preliminary data.</text>
</comment>
<dbReference type="EMBL" id="AMWN01000003">
    <property type="protein sequence ID" value="EXJ91167.1"/>
    <property type="molecule type" value="Genomic_DNA"/>
</dbReference>
<evidence type="ECO:0000256" key="1">
    <source>
        <dbReference type="SAM" id="MobiDB-lite"/>
    </source>
</evidence>